<dbReference type="Proteomes" id="UP001595710">
    <property type="component" value="Unassembled WGS sequence"/>
</dbReference>
<name>A0ABV7WS72_9GAMM</name>
<dbReference type="EMBL" id="JBHRYN010000008">
    <property type="protein sequence ID" value="MFC3701214.1"/>
    <property type="molecule type" value="Genomic_DNA"/>
</dbReference>
<comment type="caution">
    <text evidence="1">The sequence shown here is derived from an EMBL/GenBank/DDBJ whole genome shotgun (WGS) entry which is preliminary data.</text>
</comment>
<reference evidence="2" key="1">
    <citation type="journal article" date="2019" name="Int. J. Syst. Evol. Microbiol.">
        <title>The Global Catalogue of Microorganisms (GCM) 10K type strain sequencing project: providing services to taxonomists for standard genome sequencing and annotation.</title>
        <authorList>
            <consortium name="The Broad Institute Genomics Platform"/>
            <consortium name="The Broad Institute Genome Sequencing Center for Infectious Disease"/>
            <person name="Wu L."/>
            <person name="Ma J."/>
        </authorList>
    </citation>
    <scope>NUCLEOTIDE SEQUENCE [LARGE SCALE GENOMIC DNA]</scope>
    <source>
        <strain evidence="2">CECT 8288</strain>
    </source>
</reference>
<dbReference type="RefSeq" id="WP_290282788.1">
    <property type="nucleotide sequence ID" value="NZ_JAUFQI010000001.1"/>
</dbReference>
<keyword evidence="2" id="KW-1185">Reference proteome</keyword>
<dbReference type="PANTHER" id="PTHR35399">
    <property type="entry name" value="SLR8030 PROTEIN"/>
    <property type="match status" value="1"/>
</dbReference>
<sequence>MENDQHKTVAFESVLNKAVSRRRVIQSGGAIGATSFLGGASTLAMSATQATYLMGFDPIPTSTADEIQLPSGYHYEVLVAWGDPIIKGAPKFSVSNSADDQAGQFGDNTDGMSIFHLQTKQGGLDENRAVMAVNSEYINKEFMHTHQGKNMSADDVKKEIVAHGVNIFEVKKNKKGSWKVNKNSPLNRRLHGDADEFIMTGPVTGHPLVQTAMDRSGSKIRGTLNNCGNGQTPWGTYITCEENFNGYFGAPEATPLNDEQRAYGLSETGFDYNWWPHEDRFNLAKHPNEANRFGWIVEIDPLDPSSKAMKRSALGRFKHENAAITLAPNGHAVVYMGDDERGEFIYKFVSKETYKENDRAHNMRLLEEGTLYAAKFNDNGSGEWIELSFGKNGLTPANGFKDQAYILVYARIAARFVGATSMDRPEWVACHPSSPMVFCTLTNNKYRGERDSQPVNAANPREKNPFGHIIRWVPENRDHSAQRFGWDLFAMAGNPNTQTGLMAGSENISADNMFNSPDGLAFDADGRLWIQTDGNYKNEGIFEGQGNNQMLCADPVTGHIRRFLVGPKECEITGCTFANDQRTLFIGVQHPGVGWPNAEKDGVPRSAVVAIRKDDGGIIGS</sequence>
<dbReference type="PROSITE" id="PS51318">
    <property type="entry name" value="TAT"/>
    <property type="match status" value="1"/>
</dbReference>
<protein>
    <submittedName>
        <fullName evidence="1">PhoX family protein</fullName>
    </submittedName>
</protein>
<proteinExistence type="predicted"/>
<dbReference type="PANTHER" id="PTHR35399:SF2">
    <property type="entry name" value="DUF839 DOMAIN-CONTAINING PROTEIN"/>
    <property type="match status" value="1"/>
</dbReference>
<organism evidence="1 2">
    <name type="scientific">Reinekea marina</name>
    <dbReference type="NCBI Taxonomy" id="1310421"/>
    <lineage>
        <taxon>Bacteria</taxon>
        <taxon>Pseudomonadati</taxon>
        <taxon>Pseudomonadota</taxon>
        <taxon>Gammaproteobacteria</taxon>
        <taxon>Oceanospirillales</taxon>
        <taxon>Saccharospirillaceae</taxon>
        <taxon>Reinekea</taxon>
    </lineage>
</organism>
<accession>A0ABV7WS72</accession>
<dbReference type="Pfam" id="PF05787">
    <property type="entry name" value="PhoX"/>
    <property type="match status" value="1"/>
</dbReference>
<evidence type="ECO:0000313" key="2">
    <source>
        <dbReference type="Proteomes" id="UP001595710"/>
    </source>
</evidence>
<dbReference type="InterPro" id="IPR008557">
    <property type="entry name" value="PhoX"/>
</dbReference>
<evidence type="ECO:0000313" key="1">
    <source>
        <dbReference type="EMBL" id="MFC3701214.1"/>
    </source>
</evidence>
<dbReference type="InterPro" id="IPR006311">
    <property type="entry name" value="TAT_signal"/>
</dbReference>
<dbReference type="SUPFAM" id="SSF63829">
    <property type="entry name" value="Calcium-dependent phosphotriesterase"/>
    <property type="match status" value="1"/>
</dbReference>
<gene>
    <name evidence="1" type="ORF">ACFOND_06120</name>
</gene>